<name>A0A0D2GTX3_9EURO</name>
<feature type="compositionally biased region" description="Basic and acidic residues" evidence="6">
    <location>
        <begin position="508"/>
        <end position="519"/>
    </location>
</feature>
<accession>A0A0D2GTX3</accession>
<evidence type="ECO:0000313" key="9">
    <source>
        <dbReference type="EMBL" id="KIW84468.1"/>
    </source>
</evidence>
<feature type="transmembrane region" description="Helical" evidence="7">
    <location>
        <begin position="154"/>
        <end position="179"/>
    </location>
</feature>
<dbReference type="SUPFAM" id="SSF103473">
    <property type="entry name" value="MFS general substrate transporter"/>
    <property type="match status" value="1"/>
</dbReference>
<evidence type="ECO:0000256" key="7">
    <source>
        <dbReference type="SAM" id="Phobius"/>
    </source>
</evidence>
<feature type="transmembrane region" description="Helical" evidence="7">
    <location>
        <begin position="275"/>
        <end position="293"/>
    </location>
</feature>
<keyword evidence="5 7" id="KW-0472">Membrane</keyword>
<proteinExistence type="inferred from homology"/>
<dbReference type="GeneID" id="25303208"/>
<gene>
    <name evidence="9" type="ORF">Z517_03718</name>
</gene>
<dbReference type="RefSeq" id="XP_013288276.1">
    <property type="nucleotide sequence ID" value="XM_013432822.1"/>
</dbReference>
<feature type="transmembrane region" description="Helical" evidence="7">
    <location>
        <begin position="121"/>
        <end position="142"/>
    </location>
</feature>
<dbReference type="GO" id="GO:0005351">
    <property type="term" value="F:carbohydrate:proton symporter activity"/>
    <property type="evidence" value="ECO:0007669"/>
    <property type="project" value="TreeGrafter"/>
</dbReference>
<dbReference type="VEuPathDB" id="FungiDB:Z517_03718"/>
<dbReference type="PANTHER" id="PTHR48022">
    <property type="entry name" value="PLASTIDIC GLUCOSE TRANSPORTER 4"/>
    <property type="match status" value="1"/>
</dbReference>
<evidence type="ECO:0000256" key="2">
    <source>
        <dbReference type="ARBA" id="ARBA00010992"/>
    </source>
</evidence>
<dbReference type="GO" id="GO:0016020">
    <property type="term" value="C:membrane"/>
    <property type="evidence" value="ECO:0007669"/>
    <property type="project" value="UniProtKB-SubCell"/>
</dbReference>
<evidence type="ECO:0000259" key="8">
    <source>
        <dbReference type="PROSITE" id="PS50850"/>
    </source>
</evidence>
<feature type="transmembrane region" description="Helical" evidence="7">
    <location>
        <begin position="20"/>
        <end position="42"/>
    </location>
</feature>
<dbReference type="InterPro" id="IPR050360">
    <property type="entry name" value="MFS_Sugar_Transporters"/>
</dbReference>
<keyword evidence="3 7" id="KW-0812">Transmembrane</keyword>
<dbReference type="InterPro" id="IPR020846">
    <property type="entry name" value="MFS_dom"/>
</dbReference>
<dbReference type="PROSITE" id="PS50850">
    <property type="entry name" value="MFS"/>
    <property type="match status" value="1"/>
</dbReference>
<reference evidence="9 10" key="1">
    <citation type="submission" date="2015-01" db="EMBL/GenBank/DDBJ databases">
        <title>The Genome Sequence of Fonsecaea pedrosoi CBS 271.37.</title>
        <authorList>
            <consortium name="The Broad Institute Genomics Platform"/>
            <person name="Cuomo C."/>
            <person name="de Hoog S."/>
            <person name="Gorbushina A."/>
            <person name="Stielow B."/>
            <person name="Teixiera M."/>
            <person name="Abouelleil A."/>
            <person name="Chapman S.B."/>
            <person name="Priest M."/>
            <person name="Young S.K."/>
            <person name="Wortman J."/>
            <person name="Nusbaum C."/>
            <person name="Birren B."/>
        </authorList>
    </citation>
    <scope>NUCLEOTIDE SEQUENCE [LARGE SCALE GENOMIC DNA]</scope>
    <source>
        <strain evidence="9 10">CBS 271.37</strain>
    </source>
</reference>
<keyword evidence="4 7" id="KW-1133">Transmembrane helix</keyword>
<organism evidence="9 10">
    <name type="scientific">Fonsecaea pedrosoi CBS 271.37</name>
    <dbReference type="NCBI Taxonomy" id="1442368"/>
    <lineage>
        <taxon>Eukaryota</taxon>
        <taxon>Fungi</taxon>
        <taxon>Dikarya</taxon>
        <taxon>Ascomycota</taxon>
        <taxon>Pezizomycotina</taxon>
        <taxon>Eurotiomycetes</taxon>
        <taxon>Chaetothyriomycetidae</taxon>
        <taxon>Chaetothyriales</taxon>
        <taxon>Herpotrichiellaceae</taxon>
        <taxon>Fonsecaea</taxon>
    </lineage>
</organism>
<dbReference type="InterPro" id="IPR036259">
    <property type="entry name" value="MFS_trans_sf"/>
</dbReference>
<dbReference type="AlphaFoldDB" id="A0A0D2GTX3"/>
<evidence type="ECO:0000256" key="3">
    <source>
        <dbReference type="ARBA" id="ARBA00022692"/>
    </source>
</evidence>
<feature type="transmembrane region" description="Helical" evidence="7">
    <location>
        <begin position="62"/>
        <end position="83"/>
    </location>
</feature>
<dbReference type="Proteomes" id="UP000053029">
    <property type="component" value="Unassembled WGS sequence"/>
</dbReference>
<feature type="domain" description="Major facilitator superfamily (MFS) profile" evidence="8">
    <location>
        <begin position="24"/>
        <end position="463"/>
    </location>
</feature>
<feature type="transmembrane region" description="Helical" evidence="7">
    <location>
        <begin position="370"/>
        <end position="390"/>
    </location>
</feature>
<dbReference type="InterPro" id="IPR005828">
    <property type="entry name" value="MFS_sugar_transport-like"/>
</dbReference>
<dbReference type="PANTHER" id="PTHR48022:SF11">
    <property type="entry name" value="MONOSACCHARIDE TRANSPORTER (HXT8), PUTATIVE (AFU_ORTHOLOGUE AFUA_2G08120)-RELATED"/>
    <property type="match status" value="1"/>
</dbReference>
<evidence type="ECO:0000256" key="1">
    <source>
        <dbReference type="ARBA" id="ARBA00004141"/>
    </source>
</evidence>
<evidence type="ECO:0000256" key="5">
    <source>
        <dbReference type="ARBA" id="ARBA00023136"/>
    </source>
</evidence>
<dbReference type="Gene3D" id="1.20.1250.20">
    <property type="entry name" value="MFS general substrate transporter like domains"/>
    <property type="match status" value="1"/>
</dbReference>
<evidence type="ECO:0000256" key="6">
    <source>
        <dbReference type="SAM" id="MobiDB-lite"/>
    </source>
</evidence>
<feature type="transmembrane region" description="Helical" evidence="7">
    <location>
        <begin position="410"/>
        <end position="428"/>
    </location>
</feature>
<dbReference type="EMBL" id="KN846970">
    <property type="protein sequence ID" value="KIW84468.1"/>
    <property type="molecule type" value="Genomic_DNA"/>
</dbReference>
<sequence>MTMLNTDAAVFERRRHFKFYTVLIILFVSLGTCSYGTSASIISTTLGQPSFFVAMGLNDSNMASLTGAMNSLYYAGGVFGAICHGLIADRYGRKWDIFVGSTFVLVSQALITGSVNPAMFIVFRFFAGWGGFQLVAAVPMWIAEIVPPAHRGMLSDIAPIMINVGYTLTGYVGVGFYFFDSKDAWRGPMALTMIPPLILCCGIYWIPESPRYLLLKDRYEEAWTIIARLHSDPRDPHNEFAKREYYQMQRQIKFDASLSTGYKEIFTRPSYRKRAFISIILMVCVMSSGVLTIQNYGVSLYAKLGYDNLQTLLFQTGYTATALCFSIIAMTYVDRVKRNYLIGVGFSGCGIAVILETALTANFLNSDNKAGLGAAVFAFFLYVVFFELCLDGPEFFYHSEIWPTHMRAKGYTLCVAFYSGINIVWLQAAPTAFANIGWKYYIFFILFSALGAFCAFFIFPDTLHKPLEEVAAIFGDHDLVIVYQKELDSAHIALETIEEIIPGMGPKQVDDASSEKEGPRAAVIEDVGTQA</sequence>
<evidence type="ECO:0000313" key="10">
    <source>
        <dbReference type="Proteomes" id="UP000053029"/>
    </source>
</evidence>
<dbReference type="Pfam" id="PF00083">
    <property type="entry name" value="Sugar_tr"/>
    <property type="match status" value="1"/>
</dbReference>
<protein>
    <recommendedName>
        <fullName evidence="8">Major facilitator superfamily (MFS) profile domain-containing protein</fullName>
    </recommendedName>
</protein>
<dbReference type="OrthoDB" id="6612291at2759"/>
<evidence type="ECO:0000256" key="4">
    <source>
        <dbReference type="ARBA" id="ARBA00022989"/>
    </source>
</evidence>
<feature type="transmembrane region" description="Helical" evidence="7">
    <location>
        <begin position="313"/>
        <end position="333"/>
    </location>
</feature>
<feature type="region of interest" description="Disordered" evidence="6">
    <location>
        <begin position="505"/>
        <end position="531"/>
    </location>
</feature>
<comment type="similarity">
    <text evidence="2">Belongs to the major facilitator superfamily. Sugar transporter (TC 2.A.1.1) family.</text>
</comment>
<comment type="subcellular location">
    <subcellularLocation>
        <location evidence="1">Membrane</location>
        <topology evidence="1">Multi-pass membrane protein</topology>
    </subcellularLocation>
</comment>
<dbReference type="HOGENOM" id="CLU_001265_30_13_1"/>
<feature type="transmembrane region" description="Helical" evidence="7">
    <location>
        <begin position="340"/>
        <end position="364"/>
    </location>
</feature>
<feature type="transmembrane region" description="Helical" evidence="7">
    <location>
        <begin position="440"/>
        <end position="459"/>
    </location>
</feature>
<keyword evidence="10" id="KW-1185">Reference proteome</keyword>